<dbReference type="GO" id="GO:0031119">
    <property type="term" value="P:tRNA pseudouridine synthesis"/>
    <property type="evidence" value="ECO:0007669"/>
    <property type="project" value="TreeGrafter"/>
</dbReference>
<reference evidence="6" key="1">
    <citation type="submission" date="2020-05" db="EMBL/GenBank/DDBJ databases">
        <authorList>
            <person name="Chiriac C."/>
            <person name="Salcher M."/>
            <person name="Ghai R."/>
            <person name="Kavagutti S V."/>
        </authorList>
    </citation>
    <scope>NUCLEOTIDE SEQUENCE</scope>
</reference>
<dbReference type="Gene3D" id="3.30.70.660">
    <property type="entry name" value="Pseudouridine synthase I, catalytic domain, C-terminal subdomain"/>
    <property type="match status" value="1"/>
</dbReference>
<dbReference type="GO" id="GO:0003723">
    <property type="term" value="F:RNA binding"/>
    <property type="evidence" value="ECO:0007669"/>
    <property type="project" value="InterPro"/>
</dbReference>
<keyword evidence="3" id="KW-0413">Isomerase</keyword>
<dbReference type="NCBIfam" id="TIGR00071">
    <property type="entry name" value="hisT_truA"/>
    <property type="match status" value="1"/>
</dbReference>
<accession>A0A6J6H0L3</accession>
<dbReference type="InterPro" id="IPR020095">
    <property type="entry name" value="PsdUridine_synth_TruA_C"/>
</dbReference>
<dbReference type="InterPro" id="IPR020094">
    <property type="entry name" value="TruA/RsuA/RluB/E/F_N"/>
</dbReference>
<keyword evidence="2" id="KW-0819">tRNA processing</keyword>
<comment type="similarity">
    <text evidence="1">Belongs to the tRNA pseudouridine synthase TruA family.</text>
</comment>
<dbReference type="InterPro" id="IPR001406">
    <property type="entry name" value="PsdUridine_synth_TruA"/>
</dbReference>
<protein>
    <submittedName>
        <fullName evidence="6">Unannotated protein</fullName>
    </submittedName>
</protein>
<evidence type="ECO:0000256" key="4">
    <source>
        <dbReference type="SAM" id="MobiDB-lite"/>
    </source>
</evidence>
<evidence type="ECO:0000313" key="6">
    <source>
        <dbReference type="EMBL" id="CAB4602308.1"/>
    </source>
</evidence>
<dbReference type="PIRSF" id="PIRSF001430">
    <property type="entry name" value="tRNA_psdUrid_synth"/>
    <property type="match status" value="1"/>
</dbReference>
<evidence type="ECO:0000259" key="5">
    <source>
        <dbReference type="Pfam" id="PF01416"/>
    </source>
</evidence>
<gene>
    <name evidence="6" type="ORF">UFOPK1835_00506</name>
</gene>
<dbReference type="GO" id="GO:0009982">
    <property type="term" value="F:pseudouridine synthase activity"/>
    <property type="evidence" value="ECO:0007669"/>
    <property type="project" value="InterPro"/>
</dbReference>
<dbReference type="AlphaFoldDB" id="A0A6J6H0L3"/>
<name>A0A6J6H0L3_9ZZZZ</name>
<feature type="domain" description="Pseudouridine synthase I TruA alpha/beta" evidence="5">
    <location>
        <begin position="143"/>
        <end position="243"/>
    </location>
</feature>
<dbReference type="Gene3D" id="3.30.70.580">
    <property type="entry name" value="Pseudouridine synthase I, catalytic domain, N-terminal subdomain"/>
    <property type="match status" value="1"/>
</dbReference>
<evidence type="ECO:0000256" key="3">
    <source>
        <dbReference type="ARBA" id="ARBA00023235"/>
    </source>
</evidence>
<dbReference type="Pfam" id="PF01416">
    <property type="entry name" value="PseudoU_synth_1"/>
    <property type="match status" value="2"/>
</dbReference>
<dbReference type="CDD" id="cd02570">
    <property type="entry name" value="PseudoU_synth_EcTruA"/>
    <property type="match status" value="1"/>
</dbReference>
<dbReference type="EMBL" id="CAEZUP010000013">
    <property type="protein sequence ID" value="CAB4602308.1"/>
    <property type="molecule type" value="Genomic_DNA"/>
</dbReference>
<dbReference type="InterPro" id="IPR020103">
    <property type="entry name" value="PsdUridine_synth_cat_dom_sf"/>
</dbReference>
<dbReference type="PANTHER" id="PTHR11142:SF0">
    <property type="entry name" value="TRNA PSEUDOURIDINE SYNTHASE-LIKE 1"/>
    <property type="match status" value="1"/>
</dbReference>
<feature type="region of interest" description="Disordered" evidence="4">
    <location>
        <begin position="248"/>
        <end position="267"/>
    </location>
</feature>
<organism evidence="6">
    <name type="scientific">freshwater metagenome</name>
    <dbReference type="NCBI Taxonomy" id="449393"/>
    <lineage>
        <taxon>unclassified sequences</taxon>
        <taxon>metagenomes</taxon>
        <taxon>ecological metagenomes</taxon>
    </lineage>
</organism>
<evidence type="ECO:0000256" key="1">
    <source>
        <dbReference type="ARBA" id="ARBA00009375"/>
    </source>
</evidence>
<dbReference type="PANTHER" id="PTHR11142">
    <property type="entry name" value="PSEUDOURIDYLATE SYNTHASE"/>
    <property type="match status" value="1"/>
</dbReference>
<feature type="domain" description="Pseudouridine synthase I TruA alpha/beta" evidence="5">
    <location>
        <begin position="2"/>
        <end position="99"/>
    </location>
</feature>
<dbReference type="SUPFAM" id="SSF55120">
    <property type="entry name" value="Pseudouridine synthase"/>
    <property type="match status" value="1"/>
</dbReference>
<sequence>MVVAYDGAQFRGMAENDGVPTVARALRGQLERVAEHPVIITIAGRTDAGVHAWGQVVSFDIRADRADPVALARVVNMACVPAIVVRECEIAADDFDARFSARSRSYRYTVINRPLPDPFLAPTTWWVPQPIDVKALHLGCDPLIGGHDFSSFCRKPKTDLEFSMIRRVRDARWHELGDGILRFDIEANAFCHQMVRSIVGTLVDMGRGRLRPGEMATILAARDRSLSGVVAPAQGLCLWEVGFGEVHPETPGGAGKSGELPGSGRRP</sequence>
<dbReference type="HAMAP" id="MF_00171">
    <property type="entry name" value="TruA"/>
    <property type="match status" value="1"/>
</dbReference>
<dbReference type="InterPro" id="IPR020097">
    <property type="entry name" value="PsdUridine_synth_TruA_a/b_dom"/>
</dbReference>
<evidence type="ECO:0000256" key="2">
    <source>
        <dbReference type="ARBA" id="ARBA00022694"/>
    </source>
</evidence>
<proteinExistence type="inferred from homology"/>